<gene>
    <name evidence="4" type="ORF">NBRC111894_3145</name>
</gene>
<dbReference type="Gene3D" id="3.40.630.30">
    <property type="match status" value="1"/>
</dbReference>
<keyword evidence="1 4" id="KW-0808">Transferase</keyword>
<dbReference type="InterPro" id="IPR000182">
    <property type="entry name" value="GNAT_dom"/>
</dbReference>
<evidence type="ECO:0000313" key="5">
    <source>
        <dbReference type="Proteomes" id="UP000319716"/>
    </source>
</evidence>
<name>A0A4Y1ZF56_9BACL</name>
<feature type="domain" description="N-acetyltransferase" evidence="3">
    <location>
        <begin position="23"/>
        <end position="174"/>
    </location>
</feature>
<protein>
    <submittedName>
        <fullName evidence="4">Histone acetyltransferase HPA2 and related acetyltransferases</fullName>
    </submittedName>
</protein>
<dbReference type="CDD" id="cd04301">
    <property type="entry name" value="NAT_SF"/>
    <property type="match status" value="1"/>
</dbReference>
<dbReference type="InterPro" id="IPR016181">
    <property type="entry name" value="Acyl_CoA_acyltransferase"/>
</dbReference>
<evidence type="ECO:0000259" key="3">
    <source>
        <dbReference type="PROSITE" id="PS51186"/>
    </source>
</evidence>
<accession>A0A4Y1ZF56</accession>
<reference evidence="4 5" key="1">
    <citation type="submission" date="2017-11" db="EMBL/GenBank/DDBJ databases">
        <title>Draft Genome Sequence of Sporolactobacillus inulinus NBRC 111894 Isolated from Koso, a Japanese Sugar-Vegetable Fermented Beverage.</title>
        <authorList>
            <person name="Chiou T.Y."/>
            <person name="Oshima K."/>
            <person name="Suda W."/>
            <person name="Hattori M."/>
            <person name="Takahashi T."/>
        </authorList>
    </citation>
    <scope>NUCLEOTIDE SEQUENCE [LARGE SCALE GENOMIC DNA]</scope>
    <source>
        <strain evidence="4 5">NBRC111894</strain>
    </source>
</reference>
<dbReference type="PROSITE" id="PS51186">
    <property type="entry name" value="GNAT"/>
    <property type="match status" value="1"/>
</dbReference>
<proteinExistence type="predicted"/>
<dbReference type="PANTHER" id="PTHR43420">
    <property type="entry name" value="ACETYLTRANSFERASE"/>
    <property type="match status" value="1"/>
</dbReference>
<keyword evidence="2" id="KW-0012">Acyltransferase</keyword>
<dbReference type="SUPFAM" id="SSF55729">
    <property type="entry name" value="Acyl-CoA N-acyltransferases (Nat)"/>
    <property type="match status" value="1"/>
</dbReference>
<organism evidence="4 5">
    <name type="scientific">Sporolactobacillus inulinus</name>
    <dbReference type="NCBI Taxonomy" id="2078"/>
    <lineage>
        <taxon>Bacteria</taxon>
        <taxon>Bacillati</taxon>
        <taxon>Bacillota</taxon>
        <taxon>Bacilli</taxon>
        <taxon>Bacillales</taxon>
        <taxon>Sporolactobacillaceae</taxon>
        <taxon>Sporolactobacillus</taxon>
    </lineage>
</organism>
<evidence type="ECO:0000256" key="2">
    <source>
        <dbReference type="ARBA" id="ARBA00023315"/>
    </source>
</evidence>
<dbReference type="EMBL" id="BEXB01000029">
    <property type="protein sequence ID" value="GAY77591.1"/>
    <property type="molecule type" value="Genomic_DNA"/>
</dbReference>
<comment type="caution">
    <text evidence="4">The sequence shown here is derived from an EMBL/GenBank/DDBJ whole genome shotgun (WGS) entry which is preliminary data.</text>
</comment>
<dbReference type="AlphaFoldDB" id="A0A4Y1ZF56"/>
<dbReference type="GO" id="GO:0016747">
    <property type="term" value="F:acyltransferase activity, transferring groups other than amino-acyl groups"/>
    <property type="evidence" value="ECO:0007669"/>
    <property type="project" value="InterPro"/>
</dbReference>
<sequence length="174" mass="19847">MRLIASYGAASIIKKKEPMMNALVFRKLRNEDIAEFVEMRKLQLLEEGALPTTDLTEPLRDYFRHALENDRFVSWIALDDGKIVATSGMSFSRRPPYYSNPTGFVGTLSCMHTLMPYRRKGIASKLLDAVVKEAKQRHCGKVTITASAMGKYLYKSYGFKPKDNYLDYDLTTND</sequence>
<dbReference type="InterPro" id="IPR050680">
    <property type="entry name" value="YpeA/RimI_acetyltransf"/>
</dbReference>
<evidence type="ECO:0000256" key="1">
    <source>
        <dbReference type="ARBA" id="ARBA00022679"/>
    </source>
</evidence>
<evidence type="ECO:0000313" key="4">
    <source>
        <dbReference type="EMBL" id="GAY77591.1"/>
    </source>
</evidence>
<dbReference type="Pfam" id="PF00583">
    <property type="entry name" value="Acetyltransf_1"/>
    <property type="match status" value="1"/>
</dbReference>
<dbReference type="Proteomes" id="UP000319716">
    <property type="component" value="Unassembled WGS sequence"/>
</dbReference>